<dbReference type="EMBL" id="ANIK01000043">
    <property type="protein sequence ID" value="EMJ94951.1"/>
    <property type="molecule type" value="Genomic_DNA"/>
</dbReference>
<dbReference type="AlphaFoldDB" id="M6CWV4"/>
<evidence type="ECO:0000313" key="2">
    <source>
        <dbReference type="EMBL" id="EMJ94951.1"/>
    </source>
</evidence>
<comment type="caution">
    <text evidence="2">The sequence shown here is derived from an EMBL/GenBank/DDBJ whole genome shotgun (WGS) entry which is preliminary data.</text>
</comment>
<dbReference type="Proteomes" id="UP000011988">
    <property type="component" value="Unassembled WGS sequence"/>
</dbReference>
<name>M6CWV4_9LEPT</name>
<organism evidence="2 3">
    <name type="scientific">Leptospira alstonii serovar Sichuan str. 79601</name>
    <dbReference type="NCBI Taxonomy" id="1218565"/>
    <lineage>
        <taxon>Bacteria</taxon>
        <taxon>Pseudomonadati</taxon>
        <taxon>Spirochaetota</taxon>
        <taxon>Spirochaetia</taxon>
        <taxon>Leptospirales</taxon>
        <taxon>Leptospiraceae</taxon>
        <taxon>Leptospira</taxon>
    </lineage>
</organism>
<accession>M6CWV4</accession>
<gene>
    <name evidence="2" type="ORF">LEP1GSC194_2730</name>
</gene>
<sequence length="86" mass="9977">MRAASEQIPDLNAVEDYLFDHAQKDNAAIIVAIVTLPDVREFTLYYNDTTQLAPLLANLQKQFPQFQFQHYLKADPEWLGYGEFQQ</sequence>
<proteinExistence type="predicted"/>
<evidence type="ECO:0000259" key="1">
    <source>
        <dbReference type="Pfam" id="PF05117"/>
    </source>
</evidence>
<dbReference type="Pfam" id="PF05117">
    <property type="entry name" value="DUF695"/>
    <property type="match status" value="1"/>
</dbReference>
<protein>
    <recommendedName>
        <fullName evidence="1">DUF695 domain-containing protein</fullName>
    </recommendedName>
</protein>
<evidence type="ECO:0000313" key="3">
    <source>
        <dbReference type="Proteomes" id="UP000011988"/>
    </source>
</evidence>
<feature type="domain" description="DUF695" evidence="1">
    <location>
        <begin position="6"/>
        <end position="84"/>
    </location>
</feature>
<dbReference type="InterPro" id="IPR016097">
    <property type="entry name" value="DUF695"/>
</dbReference>
<reference evidence="2 3" key="1">
    <citation type="submission" date="2013-01" db="EMBL/GenBank/DDBJ databases">
        <authorList>
            <person name="Harkins D.M."/>
            <person name="Durkin A.S."/>
            <person name="Brinkac L.M."/>
            <person name="Haft D.H."/>
            <person name="Selengut J.D."/>
            <person name="Sanka R."/>
            <person name="DePew J."/>
            <person name="Purushe J."/>
            <person name="Galloway R.L."/>
            <person name="Vinetz J.M."/>
            <person name="Sutton G.G."/>
            <person name="Nierman W.C."/>
            <person name="Fouts D.E."/>
        </authorList>
    </citation>
    <scope>NUCLEOTIDE SEQUENCE [LARGE SCALE GENOMIC DNA]</scope>
    <source>
        <strain evidence="2 3">79601</strain>
    </source>
</reference>